<feature type="region of interest" description="Disordered" evidence="1">
    <location>
        <begin position="161"/>
        <end position="182"/>
    </location>
</feature>
<evidence type="ECO:0000256" key="1">
    <source>
        <dbReference type="SAM" id="MobiDB-lite"/>
    </source>
</evidence>
<dbReference type="EMBL" id="LGRX02001954">
    <property type="protein sequence ID" value="KAK3285131.1"/>
    <property type="molecule type" value="Genomic_DNA"/>
</dbReference>
<reference evidence="2 3" key="1">
    <citation type="journal article" date="2015" name="Genome Biol. Evol.">
        <title>Comparative Genomics of a Bacterivorous Green Alga Reveals Evolutionary Causalities and Consequences of Phago-Mixotrophic Mode of Nutrition.</title>
        <authorList>
            <person name="Burns J.A."/>
            <person name="Paasch A."/>
            <person name="Narechania A."/>
            <person name="Kim E."/>
        </authorList>
    </citation>
    <scope>NUCLEOTIDE SEQUENCE [LARGE SCALE GENOMIC DNA]</scope>
    <source>
        <strain evidence="2 3">PLY_AMNH</strain>
    </source>
</reference>
<dbReference type="AlphaFoldDB" id="A0AAE0GW02"/>
<evidence type="ECO:0000313" key="3">
    <source>
        <dbReference type="Proteomes" id="UP001190700"/>
    </source>
</evidence>
<sequence length="182" mass="20055">MPKLFDIYGDKTHAALSKKSKSSMKYEQMMLGPALAYFHDAIVYEKATVDLLQNVPEAEYTPLLAELWNRMLQGHNTKKGVYEMLCNCYTMIGYAGRCSKATTKLTVELMLYGQSVPSWSRRYTRALSEGVVADTVLSKWLAEFADSSKAKNAMTVTAKQAAGAANRAQRSDHRIGGGPGGD</sequence>
<gene>
    <name evidence="2" type="ORF">CYMTET_7247</name>
</gene>
<comment type="caution">
    <text evidence="2">The sequence shown here is derived from an EMBL/GenBank/DDBJ whole genome shotgun (WGS) entry which is preliminary data.</text>
</comment>
<accession>A0AAE0GW02</accession>
<protein>
    <submittedName>
        <fullName evidence="2">Uncharacterized protein</fullName>
    </submittedName>
</protein>
<name>A0AAE0GW02_9CHLO</name>
<keyword evidence="3" id="KW-1185">Reference proteome</keyword>
<organism evidence="2 3">
    <name type="scientific">Cymbomonas tetramitiformis</name>
    <dbReference type="NCBI Taxonomy" id="36881"/>
    <lineage>
        <taxon>Eukaryota</taxon>
        <taxon>Viridiplantae</taxon>
        <taxon>Chlorophyta</taxon>
        <taxon>Pyramimonadophyceae</taxon>
        <taxon>Pyramimonadales</taxon>
        <taxon>Pyramimonadaceae</taxon>
        <taxon>Cymbomonas</taxon>
    </lineage>
</organism>
<proteinExistence type="predicted"/>
<dbReference type="Proteomes" id="UP001190700">
    <property type="component" value="Unassembled WGS sequence"/>
</dbReference>
<evidence type="ECO:0000313" key="2">
    <source>
        <dbReference type="EMBL" id="KAK3285131.1"/>
    </source>
</evidence>